<protein>
    <submittedName>
        <fullName evidence="2">Uncharacterized protein</fullName>
    </submittedName>
</protein>
<evidence type="ECO:0000313" key="2">
    <source>
        <dbReference type="EMBL" id="CAD8885781.1"/>
    </source>
</evidence>
<evidence type="ECO:0000256" key="1">
    <source>
        <dbReference type="SAM" id="SignalP"/>
    </source>
</evidence>
<gene>
    <name evidence="2" type="ORF">CHYS00102_LOCUS12978</name>
</gene>
<dbReference type="SUPFAM" id="SSF117991">
    <property type="entry name" value="YbeD/HP0495-like"/>
    <property type="match status" value="1"/>
</dbReference>
<feature type="signal peptide" evidence="1">
    <location>
        <begin position="1"/>
        <end position="19"/>
    </location>
</feature>
<dbReference type="InterPro" id="IPR027471">
    <property type="entry name" value="YbeD-like_sf"/>
</dbReference>
<reference evidence="2" key="1">
    <citation type="submission" date="2021-01" db="EMBL/GenBank/DDBJ databases">
        <authorList>
            <person name="Corre E."/>
            <person name="Pelletier E."/>
            <person name="Niang G."/>
            <person name="Scheremetjew M."/>
            <person name="Finn R."/>
            <person name="Kale V."/>
            <person name="Holt S."/>
            <person name="Cochrane G."/>
            <person name="Meng A."/>
            <person name="Brown T."/>
            <person name="Cohen L."/>
        </authorList>
    </citation>
    <scope>NUCLEOTIDE SEQUENCE</scope>
    <source>
        <strain evidence="2">308</strain>
    </source>
</reference>
<dbReference type="AlphaFoldDB" id="A0A7S1FSV2"/>
<dbReference type="Pfam" id="PF04359">
    <property type="entry name" value="DUF493"/>
    <property type="match status" value="1"/>
</dbReference>
<accession>A0A7S1FSV2</accession>
<sequence length="208" mass="23330">MHMLLHNLLLVLATTSRYAITRCTGLVHPTLAREKRRHSIYFGTNFRGRRFRFGYISCNGQDDSSTDSFSGNNAVNGDDLTDRFKYKVNALMGTYDPISGGRPDDENQTGNIIDALIKFPAPYSFTVVGKTGDSHVGEKHIKDKRSSFVDDIVHVIRDRTGEEQLVTRVTPRGKNFTKVVVDVTVYSSAMIEDIYNALSGIENVVMKF</sequence>
<dbReference type="Gene3D" id="3.30.70.260">
    <property type="match status" value="1"/>
</dbReference>
<organism evidence="2">
    <name type="scientific">Corethron hystrix</name>
    <dbReference type="NCBI Taxonomy" id="216773"/>
    <lineage>
        <taxon>Eukaryota</taxon>
        <taxon>Sar</taxon>
        <taxon>Stramenopiles</taxon>
        <taxon>Ochrophyta</taxon>
        <taxon>Bacillariophyta</taxon>
        <taxon>Coscinodiscophyceae</taxon>
        <taxon>Corethrophycidae</taxon>
        <taxon>Corethrales</taxon>
        <taxon>Corethraceae</taxon>
        <taxon>Corethron</taxon>
    </lineage>
</organism>
<dbReference type="EMBL" id="HBFR01017860">
    <property type="protein sequence ID" value="CAD8885781.1"/>
    <property type="molecule type" value="Transcribed_RNA"/>
</dbReference>
<dbReference type="InterPro" id="IPR007454">
    <property type="entry name" value="UPF0250_YbeD-like"/>
</dbReference>
<keyword evidence="1" id="KW-0732">Signal</keyword>
<name>A0A7S1FSV2_9STRA</name>
<feature type="chain" id="PRO_5031230535" evidence="1">
    <location>
        <begin position="20"/>
        <end position="208"/>
    </location>
</feature>
<proteinExistence type="predicted"/>